<dbReference type="EMBL" id="CM039439">
    <property type="protein sequence ID" value="KAI4296439.1"/>
    <property type="molecule type" value="Genomic_DNA"/>
</dbReference>
<gene>
    <name evidence="1" type="ORF">L6164_036396</name>
</gene>
<reference evidence="1 2" key="1">
    <citation type="journal article" date="2022" name="DNA Res.">
        <title>Chromosomal-level genome assembly of the orchid tree Bauhinia variegata (Leguminosae; Cercidoideae) supports the allotetraploid origin hypothesis of Bauhinia.</title>
        <authorList>
            <person name="Zhong Y."/>
            <person name="Chen Y."/>
            <person name="Zheng D."/>
            <person name="Pang J."/>
            <person name="Liu Y."/>
            <person name="Luo S."/>
            <person name="Meng S."/>
            <person name="Qian L."/>
            <person name="Wei D."/>
            <person name="Dai S."/>
            <person name="Zhou R."/>
        </authorList>
    </citation>
    <scope>NUCLEOTIDE SEQUENCE [LARGE SCALE GENOMIC DNA]</scope>
    <source>
        <strain evidence="1">BV-YZ2020</strain>
    </source>
</reference>
<organism evidence="1 2">
    <name type="scientific">Bauhinia variegata</name>
    <name type="common">Purple orchid tree</name>
    <name type="synonym">Phanera variegata</name>
    <dbReference type="NCBI Taxonomy" id="167791"/>
    <lineage>
        <taxon>Eukaryota</taxon>
        <taxon>Viridiplantae</taxon>
        <taxon>Streptophyta</taxon>
        <taxon>Embryophyta</taxon>
        <taxon>Tracheophyta</taxon>
        <taxon>Spermatophyta</taxon>
        <taxon>Magnoliopsida</taxon>
        <taxon>eudicotyledons</taxon>
        <taxon>Gunneridae</taxon>
        <taxon>Pentapetalae</taxon>
        <taxon>rosids</taxon>
        <taxon>fabids</taxon>
        <taxon>Fabales</taxon>
        <taxon>Fabaceae</taxon>
        <taxon>Cercidoideae</taxon>
        <taxon>Cercideae</taxon>
        <taxon>Bauhiniinae</taxon>
        <taxon>Bauhinia</taxon>
    </lineage>
</organism>
<dbReference type="Proteomes" id="UP000828941">
    <property type="component" value="Chromosome 14"/>
</dbReference>
<evidence type="ECO:0000313" key="2">
    <source>
        <dbReference type="Proteomes" id="UP000828941"/>
    </source>
</evidence>
<comment type="caution">
    <text evidence="1">The sequence shown here is derived from an EMBL/GenBank/DDBJ whole genome shotgun (WGS) entry which is preliminary data.</text>
</comment>
<accession>A0ACB9KGT5</accession>
<name>A0ACB9KGT5_BAUVA</name>
<protein>
    <submittedName>
        <fullName evidence="1">Uncharacterized protein</fullName>
    </submittedName>
</protein>
<proteinExistence type="predicted"/>
<evidence type="ECO:0000313" key="1">
    <source>
        <dbReference type="EMBL" id="KAI4296439.1"/>
    </source>
</evidence>
<keyword evidence="2" id="KW-1185">Reference proteome</keyword>
<sequence>MTRSARSASSSSKKFDVFEFNEEDARIQKASEKILCKFGNPKKSGNFPVDKYTFLEVFSRGPKTPHESISCDPVDLDAKVKCSAEDVSNKLLEVDDSDMDDQCLYANSYSKEASQKNCTVKEEIPGFGNDSLNMVSDDDGDDDDDSNEIDSSSTSTSTLSPAKVGEDQLLLEHGCTASEVNGIKMAVNVVPDFVMYGNIYSTQSWLTFSCESIRLEESTVNGNRTSFELEWTVEDIIKIESCWCDQVKTAMIKFLLKPKDFRGSGNADQNQGSEQLKFAVYDPYWSEKEEAIKSLDVRFRELWSAIIDTDTDNNENISALGQNSFFCGRRYFPIFDQTFDEVIYPKGDPDAVSVSKRDVELLQPETFINDTIIDFYIKYLKNKIPPGEQQKFHFFNSFFFRKLADLDKDPSSASDGRAAFQRVRKWTRKVNLFEKDYIFIPVNYSYHWSLILICHPGEVIHLKDEKIEESSKVPCILHMDSLKGSHKGLKNLFQSYLFEEWKERHQDMVDEASSKFVNLRFVSLELPQQVNLYDCGLFLLHYVELFLEEGLSNFNPFKISKFSTFLTSNWFLPEEASLKRAHIQKLIFDIFEDNSQKAPPNDCIDEDLSSEIPGIIKHMFADSLGERCYPTWQGNPSSFTCKQETDIQFPAASPVDVTSYDREPGFVSNDLQRAEVNSPSINCQMSTCHQSGYLSPIEEVEEAVEETGVSELAMENSDRIAVLASDCPSLSYFSKDFEASETSQQGFTMNVWEHSSFSKPSTSASWNALETTTEDLPLEGIEGSDLPDKTDKLECSSTAFEELAGFVVEDSQEENERHDVDMSEKSPPFQGSLHSMPHQDSNLAQFIDLEDDTEVGKKESPESEADEPATKRSKLTHAGEERRMTRNMFNVHVNSISI</sequence>